<feature type="compositionally biased region" description="Basic residues" evidence="1">
    <location>
        <begin position="9"/>
        <end position="34"/>
    </location>
</feature>
<feature type="compositionally biased region" description="Acidic residues" evidence="1">
    <location>
        <begin position="104"/>
        <end position="116"/>
    </location>
</feature>
<gene>
    <name evidence="2" type="ORF">C8F04DRAFT_1122222</name>
</gene>
<keyword evidence="3" id="KW-1185">Reference proteome</keyword>
<evidence type="ECO:0000313" key="3">
    <source>
        <dbReference type="Proteomes" id="UP001218188"/>
    </source>
</evidence>
<protein>
    <submittedName>
        <fullName evidence="2">Uncharacterized protein</fullName>
    </submittedName>
</protein>
<feature type="region of interest" description="Disordered" evidence="1">
    <location>
        <begin position="1"/>
        <end position="143"/>
    </location>
</feature>
<reference evidence="2" key="1">
    <citation type="submission" date="2023-03" db="EMBL/GenBank/DDBJ databases">
        <title>Massive genome expansion in bonnet fungi (Mycena s.s.) driven by repeated elements and novel gene families across ecological guilds.</title>
        <authorList>
            <consortium name="Lawrence Berkeley National Laboratory"/>
            <person name="Harder C.B."/>
            <person name="Miyauchi S."/>
            <person name="Viragh M."/>
            <person name="Kuo A."/>
            <person name="Thoen E."/>
            <person name="Andreopoulos B."/>
            <person name="Lu D."/>
            <person name="Skrede I."/>
            <person name="Drula E."/>
            <person name="Henrissat B."/>
            <person name="Morin E."/>
            <person name="Kohler A."/>
            <person name="Barry K."/>
            <person name="LaButti K."/>
            <person name="Morin E."/>
            <person name="Salamov A."/>
            <person name="Lipzen A."/>
            <person name="Mereny Z."/>
            <person name="Hegedus B."/>
            <person name="Baldrian P."/>
            <person name="Stursova M."/>
            <person name="Weitz H."/>
            <person name="Taylor A."/>
            <person name="Grigoriev I.V."/>
            <person name="Nagy L.G."/>
            <person name="Martin F."/>
            <person name="Kauserud H."/>
        </authorList>
    </citation>
    <scope>NUCLEOTIDE SEQUENCE</scope>
    <source>
        <strain evidence="2">CBHHK200</strain>
    </source>
</reference>
<comment type="caution">
    <text evidence="2">The sequence shown here is derived from an EMBL/GenBank/DDBJ whole genome shotgun (WGS) entry which is preliminary data.</text>
</comment>
<dbReference type="EMBL" id="JARJCM010000123">
    <property type="protein sequence ID" value="KAJ7027488.1"/>
    <property type="molecule type" value="Genomic_DNA"/>
</dbReference>
<evidence type="ECO:0000256" key="1">
    <source>
        <dbReference type="SAM" id="MobiDB-lite"/>
    </source>
</evidence>
<feature type="compositionally biased region" description="Low complexity" evidence="1">
    <location>
        <begin position="89"/>
        <end position="103"/>
    </location>
</feature>
<name>A0AAD6WU82_9AGAR</name>
<sequence>MAPDLQTPRHGRRKCLCSPGCKKRRSSRTRRRHYSRADPETMLPSESDDDGSENDSSSSSDSENNEMEPEESPLNPESHPQLMADIEQPENPESPSRPPSEFSEQQEDPMDLDDPLASDPEYNSTGYPGYFNVLNPEEDDDEDLSGWRGFDELQDADTPDPSREEMIVQLEQMLGPDDDAELWSMRNDEVTDRDRDNIRAFKLKMMSDMSRDAFEQMRYAFRHKMEISSEWAMLHRVAILSRVEPVWYHCCVKSCHAFTGDDAARTACRLCNETTKPIIDSCSSRR</sequence>
<proteinExistence type="predicted"/>
<organism evidence="2 3">
    <name type="scientific">Mycena alexandri</name>
    <dbReference type="NCBI Taxonomy" id="1745969"/>
    <lineage>
        <taxon>Eukaryota</taxon>
        <taxon>Fungi</taxon>
        <taxon>Dikarya</taxon>
        <taxon>Basidiomycota</taxon>
        <taxon>Agaricomycotina</taxon>
        <taxon>Agaricomycetes</taxon>
        <taxon>Agaricomycetidae</taxon>
        <taxon>Agaricales</taxon>
        <taxon>Marasmiineae</taxon>
        <taxon>Mycenaceae</taxon>
        <taxon>Mycena</taxon>
    </lineage>
</organism>
<dbReference type="Proteomes" id="UP001218188">
    <property type="component" value="Unassembled WGS sequence"/>
</dbReference>
<accession>A0AAD6WU82</accession>
<dbReference type="AlphaFoldDB" id="A0AAD6WU82"/>
<evidence type="ECO:0000313" key="2">
    <source>
        <dbReference type="EMBL" id="KAJ7027488.1"/>
    </source>
</evidence>